<dbReference type="InterPro" id="IPR007219">
    <property type="entry name" value="XnlR_reg_dom"/>
</dbReference>
<dbReference type="SMART" id="SM00906">
    <property type="entry name" value="Fungal_trans"/>
    <property type="match status" value="1"/>
</dbReference>
<evidence type="ECO:0000313" key="9">
    <source>
        <dbReference type="Proteomes" id="UP001521116"/>
    </source>
</evidence>
<evidence type="ECO:0000259" key="7">
    <source>
        <dbReference type="SMART" id="SM00906"/>
    </source>
</evidence>
<keyword evidence="3" id="KW-0805">Transcription regulation</keyword>
<dbReference type="InterPro" id="IPR050815">
    <property type="entry name" value="TF_fung"/>
</dbReference>
<keyword evidence="4" id="KW-0804">Transcription</keyword>
<sequence>MFERKNGSVRIIQTDPSHQPGLHILQSDIREGHAAYNAQENILHIVSSLGEKLQDLQKQAQLVAARQEQILASLPISQMQGVSVRRDSLDQTSSQTTFPPSDTAVSHRSGPSPTASHISDEHINPANSLPPSVIQAAVDTYFSFCHNQPYSFFHEKTFRQKLLGGEIPHHLLCAVIASTIRFTNDPFWGDDRDEAAVRFASLAWSFIVSTEFSSHEVADLYTVQSITLLAVFDYTAGRSRHGSAWVKIGVAIRIAQDLRLMLPPPADLPPELQEERRRVFWSIFLLDRLASCGRDLPCSILESSCRLQLPQSETAWRDGLHEKTITLEEFMHLRPGDADAPQSALAKVVIMAHMLSRAAQYMIQQSDSFNGIPPWDPRSDLAVIESDLIHIETCLRLRTPLPDIVAEHSGADGQIDQQRIGPVIFSRALFHLCYCILYHPFLLRKRASKCKMEYPSSLLSRSLDTSFTHAKELTALITAATEAGCLVQASFYGYCAMVAGYIVSLYTGSGDEKAQAEACSLLCANITYLENLGQRWKNASSLARSLRARQDTPLADVFAIQATALKQLAEVGYSFHPLVSKEGGMSLSPEEEDMLWSFVDYNTMSNGAPEPASVNDTGMGGVYWPDINEQWCDLFAPPDICFQ</sequence>
<protein>
    <recommendedName>
        <fullName evidence="7">Xylanolytic transcriptional activator regulatory domain-containing protein</fullName>
    </recommendedName>
</protein>
<reference evidence="8 9" key="1">
    <citation type="submission" date="2024-02" db="EMBL/GenBank/DDBJ databases">
        <title>De novo assembly and annotation of 12 fungi associated with fruit tree decline syndrome in Ontario, Canada.</title>
        <authorList>
            <person name="Sulman M."/>
            <person name="Ellouze W."/>
            <person name="Ilyukhin E."/>
        </authorList>
    </citation>
    <scope>NUCLEOTIDE SEQUENCE [LARGE SCALE GENOMIC DNA]</scope>
    <source>
        <strain evidence="8 9">M1-105</strain>
    </source>
</reference>
<feature type="compositionally biased region" description="Polar residues" evidence="6">
    <location>
        <begin position="90"/>
        <end position="117"/>
    </location>
</feature>
<dbReference type="Proteomes" id="UP001521116">
    <property type="component" value="Unassembled WGS sequence"/>
</dbReference>
<proteinExistence type="predicted"/>
<accession>A0ABR3SEG6</accession>
<name>A0ABR3SEG6_9PEZI</name>
<feature type="domain" description="Xylanolytic transcriptional activator regulatory" evidence="7">
    <location>
        <begin position="244"/>
        <end position="316"/>
    </location>
</feature>
<keyword evidence="9" id="KW-1185">Reference proteome</keyword>
<comment type="caution">
    <text evidence="8">The sequence shown here is derived from an EMBL/GenBank/DDBJ whole genome shotgun (WGS) entry which is preliminary data.</text>
</comment>
<keyword evidence="2" id="KW-0479">Metal-binding</keyword>
<dbReference type="PANTHER" id="PTHR47338">
    <property type="entry name" value="ZN(II)2CYS6 TRANSCRIPTION FACTOR (EUROFUNG)-RELATED"/>
    <property type="match status" value="1"/>
</dbReference>
<evidence type="ECO:0000313" key="8">
    <source>
        <dbReference type="EMBL" id="KAL1617429.1"/>
    </source>
</evidence>
<evidence type="ECO:0000256" key="4">
    <source>
        <dbReference type="ARBA" id="ARBA00023163"/>
    </source>
</evidence>
<evidence type="ECO:0000256" key="6">
    <source>
        <dbReference type="SAM" id="MobiDB-lite"/>
    </source>
</evidence>
<comment type="subcellular location">
    <subcellularLocation>
        <location evidence="1">Nucleus</location>
    </subcellularLocation>
</comment>
<dbReference type="PANTHER" id="PTHR47338:SF4">
    <property type="entry name" value="ZN(II)2CYS6 TRANSCRIPTION FACTOR (EUROFUNG)"/>
    <property type="match status" value="1"/>
</dbReference>
<keyword evidence="5" id="KW-0539">Nucleus</keyword>
<evidence type="ECO:0000256" key="2">
    <source>
        <dbReference type="ARBA" id="ARBA00022723"/>
    </source>
</evidence>
<dbReference type="EMBL" id="JAJVDC020000231">
    <property type="protein sequence ID" value="KAL1617429.1"/>
    <property type="molecule type" value="Genomic_DNA"/>
</dbReference>
<dbReference type="CDD" id="cd12148">
    <property type="entry name" value="fungal_TF_MHR"/>
    <property type="match status" value="1"/>
</dbReference>
<evidence type="ECO:0000256" key="1">
    <source>
        <dbReference type="ARBA" id="ARBA00004123"/>
    </source>
</evidence>
<dbReference type="Pfam" id="PF04082">
    <property type="entry name" value="Fungal_trans"/>
    <property type="match status" value="1"/>
</dbReference>
<feature type="region of interest" description="Disordered" evidence="6">
    <location>
        <begin position="83"/>
        <end position="124"/>
    </location>
</feature>
<evidence type="ECO:0000256" key="3">
    <source>
        <dbReference type="ARBA" id="ARBA00023015"/>
    </source>
</evidence>
<organism evidence="8 9">
    <name type="scientific">Neofusicoccum ribis</name>
    <dbReference type="NCBI Taxonomy" id="45134"/>
    <lineage>
        <taxon>Eukaryota</taxon>
        <taxon>Fungi</taxon>
        <taxon>Dikarya</taxon>
        <taxon>Ascomycota</taxon>
        <taxon>Pezizomycotina</taxon>
        <taxon>Dothideomycetes</taxon>
        <taxon>Dothideomycetes incertae sedis</taxon>
        <taxon>Botryosphaeriales</taxon>
        <taxon>Botryosphaeriaceae</taxon>
        <taxon>Neofusicoccum</taxon>
    </lineage>
</organism>
<gene>
    <name evidence="8" type="ORF">SLS56_010972</name>
</gene>
<evidence type="ECO:0000256" key="5">
    <source>
        <dbReference type="ARBA" id="ARBA00023242"/>
    </source>
</evidence>